<dbReference type="Proteomes" id="UP001159292">
    <property type="component" value="Unassembled WGS sequence"/>
</dbReference>
<accession>A0A379JMI3</accession>
<sequence>MAFTAHATSIPFAEQELAGGYSLTAAEKAQEGSRIEGTCSGDKNE</sequence>
<evidence type="ECO:0000313" key="1">
    <source>
        <dbReference type="EMBL" id="MDH0568146.1"/>
    </source>
</evidence>
<dbReference type="EMBL" id="JAOEET010000031">
    <property type="protein sequence ID" value="MDH0568146.1"/>
    <property type="molecule type" value="Genomic_DNA"/>
</dbReference>
<dbReference type="RefSeq" id="WP_003462092.1">
    <property type="nucleotide sequence ID" value="NZ_CAJQNA010000161.1"/>
</dbReference>
<name>A0A061CQ91_ECTOL</name>
<accession>A0A061CQ91</accession>
<evidence type="ECO:0000313" key="4">
    <source>
        <dbReference type="Proteomes" id="UP000254084"/>
    </source>
</evidence>
<dbReference type="EMBL" id="UGUW01000004">
    <property type="protein sequence ID" value="SUD59381.1"/>
    <property type="molecule type" value="Genomic_DNA"/>
</dbReference>
<reference evidence="4 5" key="1">
    <citation type="submission" date="2018-06" db="EMBL/GenBank/DDBJ databases">
        <authorList>
            <consortium name="Pathogen Informatics"/>
            <person name="Doyle S."/>
        </authorList>
    </citation>
    <scope>NUCLEOTIDE SEQUENCE [LARGE SCALE GENOMIC DNA]</scope>
    <source>
        <strain evidence="2 5">NCTC10692</strain>
        <strain evidence="3 4">NCTC10860</strain>
    </source>
</reference>
<organism evidence="2 5">
    <name type="scientific">Ectopseudomonas oleovorans</name>
    <name type="common">Pseudomonas oleovorans</name>
    <dbReference type="NCBI Taxonomy" id="301"/>
    <lineage>
        <taxon>Bacteria</taxon>
        <taxon>Pseudomonadati</taxon>
        <taxon>Pseudomonadota</taxon>
        <taxon>Gammaproteobacteria</taxon>
        <taxon>Pseudomonadales</taxon>
        <taxon>Pseudomonadaceae</taxon>
        <taxon>Ectopseudomonas</taxon>
    </lineage>
</organism>
<gene>
    <name evidence="1" type="ORF">N7671_13105</name>
    <name evidence="2" type="ORF">NCTC10692_00194</name>
    <name evidence="3" type="ORF">NCTC10860_01657</name>
</gene>
<dbReference type="EMBL" id="UGUV01000002">
    <property type="protein sequence ID" value="SUD49812.1"/>
    <property type="molecule type" value="Genomic_DNA"/>
</dbReference>
<dbReference type="GeneID" id="300417228"/>
<reference evidence="1" key="2">
    <citation type="submission" date="2022-09" db="EMBL/GenBank/DDBJ databases">
        <title>Intensive care unit water sources are persistently colonized with multi-drug resistant bacteria and are the site of extensive horizontal gene transfer of antibiotic resistance genes.</title>
        <authorList>
            <person name="Diorio-Toth L."/>
        </authorList>
    </citation>
    <scope>NUCLEOTIDE SEQUENCE</scope>
    <source>
        <strain evidence="1">GD04000</strain>
    </source>
</reference>
<proteinExistence type="predicted"/>
<dbReference type="AlphaFoldDB" id="A0A061CQ91"/>
<dbReference type="Proteomes" id="UP000254084">
    <property type="component" value="Unassembled WGS sequence"/>
</dbReference>
<dbReference type="Proteomes" id="UP000255303">
    <property type="component" value="Unassembled WGS sequence"/>
</dbReference>
<evidence type="ECO:0000313" key="5">
    <source>
        <dbReference type="Proteomes" id="UP000255303"/>
    </source>
</evidence>
<evidence type="ECO:0000313" key="2">
    <source>
        <dbReference type="EMBL" id="SUD49812.1"/>
    </source>
</evidence>
<evidence type="ECO:0000313" key="3">
    <source>
        <dbReference type="EMBL" id="SUD59381.1"/>
    </source>
</evidence>
<protein>
    <submittedName>
        <fullName evidence="2">Uncharacterized protein</fullName>
    </submittedName>
</protein>